<dbReference type="InterPro" id="IPR036977">
    <property type="entry name" value="DNA_primase_Znf_CHC2"/>
</dbReference>
<dbReference type="Gene3D" id="3.40.1360.10">
    <property type="match status" value="1"/>
</dbReference>
<accession>A0A8S5LNI5</accession>
<dbReference type="InterPro" id="IPR034154">
    <property type="entry name" value="TOPRIM_DnaG/twinkle"/>
</dbReference>
<dbReference type="InterPro" id="IPR050219">
    <property type="entry name" value="DnaG_primase"/>
</dbReference>
<dbReference type="CDD" id="cd01029">
    <property type="entry name" value="TOPRIM_primases"/>
    <property type="match status" value="1"/>
</dbReference>
<proteinExistence type="predicted"/>
<dbReference type="PANTHER" id="PTHR30313">
    <property type="entry name" value="DNA PRIMASE"/>
    <property type="match status" value="1"/>
</dbReference>
<evidence type="ECO:0000313" key="1">
    <source>
        <dbReference type="EMBL" id="DAD71440.1"/>
    </source>
</evidence>
<organism evidence="1">
    <name type="scientific">Siphoviridae sp. ctsf32</name>
    <dbReference type="NCBI Taxonomy" id="2827594"/>
    <lineage>
        <taxon>Viruses</taxon>
        <taxon>Duplodnaviria</taxon>
        <taxon>Heunggongvirae</taxon>
        <taxon>Uroviricota</taxon>
        <taxon>Caudoviricetes</taxon>
    </lineage>
</organism>
<protein>
    <submittedName>
        <fullName evidence="1">DNA directed DNA polymerase</fullName>
    </submittedName>
</protein>
<dbReference type="GO" id="GO:0006269">
    <property type="term" value="P:DNA replication, synthesis of primer"/>
    <property type="evidence" value="ECO:0007669"/>
    <property type="project" value="TreeGrafter"/>
</dbReference>
<dbReference type="SUPFAM" id="SSF56731">
    <property type="entry name" value="DNA primase core"/>
    <property type="match status" value="1"/>
</dbReference>
<dbReference type="Gene3D" id="3.90.580.10">
    <property type="entry name" value="Zinc finger, CHC2-type domain"/>
    <property type="match status" value="1"/>
</dbReference>
<sequence>MELIIGNKIIDAPVYDILRDINRETNGRYLNKIIDKGDNVFIQCPFHSDGREKHPSCTVFARDDDKDTVKGITHCFACGISVPLYSLVGHCFGQDEEFGKEWLIQRYANIFVEHQIALPEIKLEKSQEQFLDESVLNNFAYFHPYQFQRKLSKEVILKYKVGYDPQTDSITFPVWDEKGRLKFVTKRSVVGKKFFIPPGVKKPVYLLNFMIQEGKDTVFICESQLNALYLNTLGYPAVALIGTGAKEQYDILNKCPIRHYILAFDGDNAGDKGINRFLTNIRKDVFVDIMLLPRGKDCNDLSAEEIANLPLISQYSFTS</sequence>
<dbReference type="GO" id="GO:0008270">
    <property type="term" value="F:zinc ion binding"/>
    <property type="evidence" value="ECO:0007669"/>
    <property type="project" value="InterPro"/>
</dbReference>
<dbReference type="Pfam" id="PF13155">
    <property type="entry name" value="Toprim_2"/>
    <property type="match status" value="1"/>
</dbReference>
<dbReference type="PANTHER" id="PTHR30313:SF2">
    <property type="entry name" value="DNA PRIMASE"/>
    <property type="match status" value="1"/>
</dbReference>
<dbReference type="EMBL" id="BK015882">
    <property type="protein sequence ID" value="DAD71440.1"/>
    <property type="molecule type" value="Genomic_DNA"/>
</dbReference>
<dbReference type="GO" id="GO:0003677">
    <property type="term" value="F:DNA binding"/>
    <property type="evidence" value="ECO:0007669"/>
    <property type="project" value="InterPro"/>
</dbReference>
<dbReference type="SUPFAM" id="SSF57783">
    <property type="entry name" value="Zinc beta-ribbon"/>
    <property type="match status" value="1"/>
</dbReference>
<reference evidence="1" key="1">
    <citation type="journal article" date="2021" name="Proc. Natl. Acad. Sci. U.S.A.">
        <title>A Catalog of Tens of Thousands of Viruses from Human Metagenomes Reveals Hidden Associations with Chronic Diseases.</title>
        <authorList>
            <person name="Tisza M.J."/>
            <person name="Buck C.B."/>
        </authorList>
    </citation>
    <scope>NUCLEOTIDE SEQUENCE</scope>
    <source>
        <strain evidence="1">Ctsf32</strain>
    </source>
</reference>
<name>A0A8S5LNI5_9CAUD</name>